<proteinExistence type="predicted"/>
<name>A0ACB7WF32_DIOAL</name>
<comment type="caution">
    <text evidence="1">The sequence shown here is derived from an EMBL/GenBank/DDBJ whole genome shotgun (WGS) entry which is preliminary data.</text>
</comment>
<protein>
    <submittedName>
        <fullName evidence="1">Epsin protein</fullName>
    </submittedName>
</protein>
<evidence type="ECO:0000313" key="2">
    <source>
        <dbReference type="Proteomes" id="UP000827976"/>
    </source>
</evidence>
<evidence type="ECO:0000313" key="1">
    <source>
        <dbReference type="EMBL" id="KAH7686384.1"/>
    </source>
</evidence>
<sequence length="581" mass="61646">MDFMKVFDQTVRDIKREVNLKVLKVPEIEQKVLDATSNEPWGPHGSDLSEIARNSKKYTECQMIMNVLWTRLNDTGANWRHVYKALAVIEYLIANGSDRAVDDILENSSKIASVSSFEYMEPNGKDSGINVRKKAETILGLLRDKDKIQQARNKASANRDKYVGLSSSGITYKSSASSYGGGGGFESGGYGSFGNRKEGDSFRDGYKDEEYSGDGADVSRGSKGGFSKSTGSSSNGSEGYKSKKAFNHGVSAAKSLSKPSADASKSSAAELENIHDDFDDFDPRGSSTAGSSAAKANQVDLFGESLLVDLMDAPTSVSSESTTTNHAVPSETDLFADAAFVSASPQKEATQTSSPLASETDLFADAAFVSASSQTETATNSHSQGNVDLFAGQPAFPSNVDFFAASVPPSHSETNSSKPDSTNNNIFDPFAAVPLNNFEGSDPFGDFTSHSDPVSKESSNKSMNNPNTLDKLSSVASSQPAPKKDTFQVKSGIWADSLSRGLIDLNITAPKKTSLADVGVVGGLDFFDEKEKGPAASSYNYMGKAMGVGSSVGWTPGLSSSTMGVSGNVPAFNQQQFGNFK</sequence>
<keyword evidence="2" id="KW-1185">Reference proteome</keyword>
<dbReference type="EMBL" id="CM037014">
    <property type="protein sequence ID" value="KAH7686384.1"/>
    <property type="molecule type" value="Genomic_DNA"/>
</dbReference>
<dbReference type="Proteomes" id="UP000827976">
    <property type="component" value="Chromosome 4"/>
</dbReference>
<organism evidence="1 2">
    <name type="scientific">Dioscorea alata</name>
    <name type="common">Purple yam</name>
    <dbReference type="NCBI Taxonomy" id="55571"/>
    <lineage>
        <taxon>Eukaryota</taxon>
        <taxon>Viridiplantae</taxon>
        <taxon>Streptophyta</taxon>
        <taxon>Embryophyta</taxon>
        <taxon>Tracheophyta</taxon>
        <taxon>Spermatophyta</taxon>
        <taxon>Magnoliopsida</taxon>
        <taxon>Liliopsida</taxon>
        <taxon>Dioscoreales</taxon>
        <taxon>Dioscoreaceae</taxon>
        <taxon>Dioscorea</taxon>
    </lineage>
</organism>
<gene>
    <name evidence="1" type="ORF">IHE45_04G102000</name>
</gene>
<accession>A0ACB7WF32</accession>
<reference evidence="2" key="1">
    <citation type="journal article" date="2022" name="Nat. Commun.">
        <title>Chromosome evolution and the genetic basis of agronomically important traits in greater yam.</title>
        <authorList>
            <person name="Bredeson J.V."/>
            <person name="Lyons J.B."/>
            <person name="Oniyinde I.O."/>
            <person name="Okereke N.R."/>
            <person name="Kolade O."/>
            <person name="Nnabue I."/>
            <person name="Nwadili C.O."/>
            <person name="Hribova E."/>
            <person name="Parker M."/>
            <person name="Nwogha J."/>
            <person name="Shu S."/>
            <person name="Carlson J."/>
            <person name="Kariba R."/>
            <person name="Muthemba S."/>
            <person name="Knop K."/>
            <person name="Barton G.J."/>
            <person name="Sherwood A.V."/>
            <person name="Lopez-Montes A."/>
            <person name="Asiedu R."/>
            <person name="Jamnadass R."/>
            <person name="Muchugi A."/>
            <person name="Goodstein D."/>
            <person name="Egesi C.N."/>
            <person name="Featherston J."/>
            <person name="Asfaw A."/>
            <person name="Simpson G.G."/>
            <person name="Dolezel J."/>
            <person name="Hendre P.S."/>
            <person name="Van Deynze A."/>
            <person name="Kumar P.L."/>
            <person name="Obidiegwu J.E."/>
            <person name="Bhattacharjee R."/>
            <person name="Rokhsar D.S."/>
        </authorList>
    </citation>
    <scope>NUCLEOTIDE SEQUENCE [LARGE SCALE GENOMIC DNA]</scope>
    <source>
        <strain evidence="2">cv. TDa95/00328</strain>
    </source>
</reference>